<dbReference type="RefSeq" id="WP_015556050.1">
    <property type="nucleotide sequence ID" value="NC_021038.1"/>
</dbReference>
<dbReference type="Pfam" id="PF12796">
    <property type="entry name" value="Ank_2"/>
    <property type="match status" value="2"/>
</dbReference>
<keyword evidence="8" id="KW-1185">Reference proteome</keyword>
<feature type="domain" description="Zinc-ribbon" evidence="6">
    <location>
        <begin position="2"/>
        <end position="23"/>
    </location>
</feature>
<dbReference type="AlphaFoldDB" id="A0AB94IVW9"/>
<dbReference type="Pfam" id="PF00023">
    <property type="entry name" value="Ank"/>
    <property type="match status" value="1"/>
</dbReference>
<evidence type="ECO:0000259" key="6">
    <source>
        <dbReference type="Pfam" id="PF13240"/>
    </source>
</evidence>
<feature type="transmembrane region" description="Helical" evidence="5">
    <location>
        <begin position="53"/>
        <end position="74"/>
    </location>
</feature>
<feature type="repeat" description="ANK" evidence="3">
    <location>
        <begin position="543"/>
        <end position="576"/>
    </location>
</feature>
<dbReference type="SMART" id="SM00248">
    <property type="entry name" value="ANK"/>
    <property type="match status" value="5"/>
</dbReference>
<feature type="repeat" description="ANK" evidence="3">
    <location>
        <begin position="510"/>
        <end position="542"/>
    </location>
</feature>
<keyword evidence="1" id="KW-0677">Repeat</keyword>
<name>A0AB94IVW9_9BACT</name>
<dbReference type="Pfam" id="PF13240">
    <property type="entry name" value="Zn_Ribbon_1"/>
    <property type="match status" value="1"/>
</dbReference>
<dbReference type="SUPFAM" id="SSF48403">
    <property type="entry name" value="Ankyrin repeat"/>
    <property type="match status" value="1"/>
</dbReference>
<feature type="region of interest" description="Disordered" evidence="4">
    <location>
        <begin position="24"/>
        <end position="46"/>
    </location>
</feature>
<gene>
    <name evidence="7" type="ORF">SY1_04760</name>
</gene>
<evidence type="ECO:0000256" key="2">
    <source>
        <dbReference type="ARBA" id="ARBA00023043"/>
    </source>
</evidence>
<evidence type="ECO:0000256" key="1">
    <source>
        <dbReference type="ARBA" id="ARBA00022737"/>
    </source>
</evidence>
<keyword evidence="5" id="KW-0472">Membrane</keyword>
<keyword evidence="2 3" id="KW-0040">ANK repeat</keyword>
<evidence type="ECO:0000256" key="4">
    <source>
        <dbReference type="SAM" id="MobiDB-lite"/>
    </source>
</evidence>
<feature type="compositionally biased region" description="Polar residues" evidence="4">
    <location>
        <begin position="27"/>
        <end position="37"/>
    </location>
</feature>
<dbReference type="EMBL" id="FP929056">
    <property type="protein sequence ID" value="CBL27903.1"/>
    <property type="molecule type" value="Genomic_DNA"/>
</dbReference>
<feature type="transmembrane region" description="Helical" evidence="5">
    <location>
        <begin position="116"/>
        <end position="133"/>
    </location>
</feature>
<keyword evidence="5" id="KW-1133">Transmembrane helix</keyword>
<dbReference type="PRINTS" id="PR01415">
    <property type="entry name" value="ANKYRIN"/>
</dbReference>
<dbReference type="Proteomes" id="UP000008957">
    <property type="component" value="Chromosome"/>
</dbReference>
<evidence type="ECO:0000256" key="3">
    <source>
        <dbReference type="PROSITE-ProRule" id="PRU00023"/>
    </source>
</evidence>
<keyword evidence="5" id="KW-0812">Transmembrane</keyword>
<evidence type="ECO:0000256" key="5">
    <source>
        <dbReference type="SAM" id="Phobius"/>
    </source>
</evidence>
<protein>
    <submittedName>
        <fullName evidence="7">FOG: Ankyrin repeat</fullName>
    </submittedName>
</protein>
<feature type="transmembrane region" description="Helical" evidence="5">
    <location>
        <begin position="145"/>
        <end position="164"/>
    </location>
</feature>
<dbReference type="PANTHER" id="PTHR24173:SF74">
    <property type="entry name" value="ANKYRIN REPEAT DOMAIN-CONTAINING PROTEIN 16"/>
    <property type="match status" value="1"/>
</dbReference>
<dbReference type="InterPro" id="IPR002110">
    <property type="entry name" value="Ankyrin_rpt"/>
</dbReference>
<feature type="repeat" description="ANK" evidence="3">
    <location>
        <begin position="577"/>
        <end position="610"/>
    </location>
</feature>
<accession>A0AB94IVW9</accession>
<dbReference type="InterPro" id="IPR026870">
    <property type="entry name" value="Zinc_ribbon_dom"/>
</dbReference>
<dbReference type="PROSITE" id="PS50088">
    <property type="entry name" value="ANK_REPEAT"/>
    <property type="match status" value="4"/>
</dbReference>
<evidence type="ECO:0000313" key="7">
    <source>
        <dbReference type="EMBL" id="CBL27903.1"/>
    </source>
</evidence>
<evidence type="ECO:0000313" key="8">
    <source>
        <dbReference type="Proteomes" id="UP000008957"/>
    </source>
</evidence>
<dbReference type="PROSITE" id="PS50297">
    <property type="entry name" value="ANK_REP_REGION"/>
    <property type="match status" value="4"/>
</dbReference>
<reference evidence="7 8" key="2">
    <citation type="submission" date="2010-03" db="EMBL/GenBank/DDBJ databases">
        <authorList>
            <person name="Pajon A."/>
        </authorList>
    </citation>
    <scope>NUCLEOTIDE SEQUENCE [LARGE SCALE GENOMIC DNA]</scope>
    <source>
        <strain evidence="7 8">SGP1</strain>
    </source>
</reference>
<feature type="repeat" description="ANK" evidence="3">
    <location>
        <begin position="476"/>
        <end position="508"/>
    </location>
</feature>
<proteinExistence type="predicted"/>
<dbReference type="InterPro" id="IPR036770">
    <property type="entry name" value="Ankyrin_rpt-contain_sf"/>
</dbReference>
<dbReference type="KEGG" id="sbr:SY1_04760"/>
<sequence length="639" mass="69299">MFCTKCGAQIGDEAAFCEQCGARTRRGQSSDPASNPTEETKPHRRAPSPISDFMAWCMVGLECAIALYLGLYVFQNGFFINSTGYEVPQYLAFLADCALRLLCAKMDSDVLTAKGYPAPSIAWAFFFPPIYLYRRGKALQRPHTLPALLSFAAMIASTGIFVSAEIRRAEVEATASRTVSGIIRERFSMDVQCLKVKLTKRLFKGNYEALAQLSNGRALPIQVLEQQEDVFVSLRPAPLLLDELFSNLLSLGDQDTFSPAEAESVDEKSRDRRNATNLVSSLRSLKAATFLFYADHAENGRERKVMELVNGQDGIAQLKAYLDNPERYGERYSISLWDASDGSQRLMVVCDLSGESEGVRQALQERARSVGLYEGRSQSLDDFYAGGDSVCMVAMPVNLDMTPRITQAQRAELSDAFRSGSAARLKEVLQRERLSPDMMFEDGELLLRVAVKESPNADTIKALLALGANVNAERRDGRTALTAAADGGPLDVVKALLDAGANVNAKNRHTGWTVLMFALKEANPDVVRLLLNSGADVAAENSDGQTPLAFAVLQGASTNVLKMLLDAGADIEARDGDDNTPLILAAQYTSNPDVLLVLLDAGADAGARNAAGLTALDLASTNPNLDGAPALQKLRKKTQ</sequence>
<dbReference type="Gene3D" id="1.25.40.20">
    <property type="entry name" value="Ankyrin repeat-containing domain"/>
    <property type="match status" value="2"/>
</dbReference>
<dbReference type="PANTHER" id="PTHR24173">
    <property type="entry name" value="ANKYRIN REPEAT CONTAINING"/>
    <property type="match status" value="1"/>
</dbReference>
<reference evidence="8" key="1">
    <citation type="submission" date="2010-03" db="EMBL/GenBank/DDBJ databases">
        <title>The genome sequence of Synergistetes sp. SGP1.</title>
        <authorList>
            <consortium name="metaHIT consortium -- http://www.metahit.eu/"/>
            <person name="Pajon A."/>
            <person name="Turner K."/>
            <person name="Parkhill J."/>
            <person name="Wade W."/>
            <person name="Vartoukian S."/>
        </authorList>
    </citation>
    <scope>NUCLEOTIDE SEQUENCE [LARGE SCALE GENOMIC DNA]</scope>
    <source>
        <strain evidence="8">SGP1</strain>
    </source>
</reference>
<organism evidence="7 8">
    <name type="scientific">Fretibacterium fastidiosum</name>
    <dbReference type="NCBI Taxonomy" id="651822"/>
    <lineage>
        <taxon>Bacteria</taxon>
        <taxon>Thermotogati</taxon>
        <taxon>Synergistota</taxon>
        <taxon>Synergistia</taxon>
        <taxon>Synergistales</taxon>
        <taxon>Aminobacteriaceae</taxon>
        <taxon>Fretibacterium</taxon>
    </lineage>
</organism>